<keyword evidence="2" id="KW-0863">Zinc-finger</keyword>
<feature type="domain" description="THAP-type" evidence="5">
    <location>
        <begin position="26"/>
        <end position="104"/>
    </location>
</feature>
<comment type="caution">
    <text evidence="6">The sequence shown here is derived from an EMBL/GenBank/DDBJ whole genome shotgun (WGS) entry which is preliminary data.</text>
</comment>
<keyword evidence="3" id="KW-0862">Zinc</keyword>
<evidence type="ECO:0000256" key="3">
    <source>
        <dbReference type="ARBA" id="ARBA00022833"/>
    </source>
</evidence>
<accession>A0AAV8VN40</accession>
<evidence type="ECO:0000256" key="1">
    <source>
        <dbReference type="ARBA" id="ARBA00022723"/>
    </source>
</evidence>
<dbReference type="AlphaFoldDB" id="A0AAV8VN40"/>
<dbReference type="GO" id="GO:0008270">
    <property type="term" value="F:zinc ion binding"/>
    <property type="evidence" value="ECO:0007669"/>
    <property type="project" value="UniProtKB-KW"/>
</dbReference>
<evidence type="ECO:0000256" key="4">
    <source>
        <dbReference type="ARBA" id="ARBA00023125"/>
    </source>
</evidence>
<dbReference type="SMART" id="SM00980">
    <property type="entry name" value="THAP"/>
    <property type="match status" value="1"/>
</dbReference>
<keyword evidence="1" id="KW-0479">Metal-binding</keyword>
<sequence length="165" mass="19168">MTIVLDEPLEVVVKALSNKYQKYEVKFLEIRKCPLRTMPSYKRFPATLYMAEKWCNALGLDINHLPKYAYLCSKHFRNEDVIISRHRRYISKSAIPIRSVLLSSDTETANSRTFTASETSRTLTASETENESINRKATMTKLYTLRLSRLLILNSFLRPEDLTVK</sequence>
<evidence type="ECO:0000256" key="2">
    <source>
        <dbReference type="ARBA" id="ARBA00022771"/>
    </source>
</evidence>
<dbReference type="GO" id="GO:0003677">
    <property type="term" value="F:DNA binding"/>
    <property type="evidence" value="ECO:0007669"/>
    <property type="project" value="UniProtKB-KW"/>
</dbReference>
<protein>
    <recommendedName>
        <fullName evidence="5">THAP-type domain-containing protein</fullName>
    </recommendedName>
</protein>
<proteinExistence type="predicted"/>
<dbReference type="SUPFAM" id="SSF57716">
    <property type="entry name" value="Glucocorticoid receptor-like (DNA-binding domain)"/>
    <property type="match status" value="1"/>
</dbReference>
<dbReference type="Proteomes" id="UP001159042">
    <property type="component" value="Unassembled WGS sequence"/>
</dbReference>
<reference evidence="6 7" key="1">
    <citation type="journal article" date="2023" name="Insect Mol. Biol.">
        <title>Genome sequencing provides insights into the evolution of gene families encoding plant cell wall-degrading enzymes in longhorned beetles.</title>
        <authorList>
            <person name="Shin N.R."/>
            <person name="Okamura Y."/>
            <person name="Kirsch R."/>
            <person name="Pauchet Y."/>
        </authorList>
    </citation>
    <scope>NUCLEOTIDE SEQUENCE [LARGE SCALE GENOMIC DNA]</scope>
    <source>
        <strain evidence="6">EAD_L_NR</strain>
    </source>
</reference>
<dbReference type="InterPro" id="IPR038441">
    <property type="entry name" value="THAP_Znf_sf"/>
</dbReference>
<dbReference type="Pfam" id="PF05485">
    <property type="entry name" value="THAP"/>
    <property type="match status" value="1"/>
</dbReference>
<evidence type="ECO:0000313" key="7">
    <source>
        <dbReference type="Proteomes" id="UP001159042"/>
    </source>
</evidence>
<dbReference type="EMBL" id="JANEYG010000052">
    <property type="protein sequence ID" value="KAJ8915564.1"/>
    <property type="molecule type" value="Genomic_DNA"/>
</dbReference>
<dbReference type="Gene3D" id="6.20.210.20">
    <property type="entry name" value="THAP domain"/>
    <property type="match status" value="1"/>
</dbReference>
<evidence type="ECO:0000313" key="6">
    <source>
        <dbReference type="EMBL" id="KAJ8915564.1"/>
    </source>
</evidence>
<organism evidence="6 7">
    <name type="scientific">Exocentrus adspersus</name>
    <dbReference type="NCBI Taxonomy" id="1586481"/>
    <lineage>
        <taxon>Eukaryota</taxon>
        <taxon>Metazoa</taxon>
        <taxon>Ecdysozoa</taxon>
        <taxon>Arthropoda</taxon>
        <taxon>Hexapoda</taxon>
        <taxon>Insecta</taxon>
        <taxon>Pterygota</taxon>
        <taxon>Neoptera</taxon>
        <taxon>Endopterygota</taxon>
        <taxon>Coleoptera</taxon>
        <taxon>Polyphaga</taxon>
        <taxon>Cucujiformia</taxon>
        <taxon>Chrysomeloidea</taxon>
        <taxon>Cerambycidae</taxon>
        <taxon>Lamiinae</taxon>
        <taxon>Acanthocinini</taxon>
        <taxon>Exocentrus</taxon>
    </lineage>
</organism>
<keyword evidence="7" id="KW-1185">Reference proteome</keyword>
<name>A0AAV8VN40_9CUCU</name>
<keyword evidence="4" id="KW-0238">DNA-binding</keyword>
<evidence type="ECO:0000259" key="5">
    <source>
        <dbReference type="SMART" id="SM00980"/>
    </source>
</evidence>
<gene>
    <name evidence="6" type="ORF">NQ315_012448</name>
</gene>
<dbReference type="InterPro" id="IPR006612">
    <property type="entry name" value="THAP_Znf"/>
</dbReference>